<dbReference type="AlphaFoldDB" id="A0A2P2NQN2"/>
<protein>
    <submittedName>
        <fullName evidence="1">Uncharacterized protein</fullName>
    </submittedName>
</protein>
<sequence>MNFGSQNSNSLKIVSLS</sequence>
<reference evidence="1" key="1">
    <citation type="submission" date="2018-02" db="EMBL/GenBank/DDBJ databases">
        <title>Rhizophora mucronata_Transcriptome.</title>
        <authorList>
            <person name="Meera S.P."/>
            <person name="Sreeshan A."/>
            <person name="Augustine A."/>
        </authorList>
    </citation>
    <scope>NUCLEOTIDE SEQUENCE</scope>
    <source>
        <tissue evidence="1">Leaf</tissue>
    </source>
</reference>
<proteinExistence type="predicted"/>
<accession>A0A2P2NQN2</accession>
<dbReference type="EMBL" id="GGEC01064323">
    <property type="protein sequence ID" value="MBX44807.1"/>
    <property type="molecule type" value="Transcribed_RNA"/>
</dbReference>
<name>A0A2P2NQN2_RHIMU</name>
<evidence type="ECO:0000313" key="1">
    <source>
        <dbReference type="EMBL" id="MBX44807.1"/>
    </source>
</evidence>
<organism evidence="1">
    <name type="scientific">Rhizophora mucronata</name>
    <name type="common">Asiatic mangrove</name>
    <dbReference type="NCBI Taxonomy" id="61149"/>
    <lineage>
        <taxon>Eukaryota</taxon>
        <taxon>Viridiplantae</taxon>
        <taxon>Streptophyta</taxon>
        <taxon>Embryophyta</taxon>
        <taxon>Tracheophyta</taxon>
        <taxon>Spermatophyta</taxon>
        <taxon>Magnoliopsida</taxon>
        <taxon>eudicotyledons</taxon>
        <taxon>Gunneridae</taxon>
        <taxon>Pentapetalae</taxon>
        <taxon>rosids</taxon>
        <taxon>fabids</taxon>
        <taxon>Malpighiales</taxon>
        <taxon>Rhizophoraceae</taxon>
        <taxon>Rhizophora</taxon>
    </lineage>
</organism>